<accession>A0A4U9QZZ0</accession>
<name>A0A4U9QZZ0_HATHI</name>
<dbReference type="RefSeq" id="WP_138211244.1">
    <property type="nucleotide sequence ID" value="NZ_CBCRUQ010000009.1"/>
</dbReference>
<dbReference type="KEGG" id="hhw:NCTC503_00504"/>
<evidence type="ECO:0000259" key="1">
    <source>
        <dbReference type="Pfam" id="PF15605"/>
    </source>
</evidence>
<evidence type="ECO:0000313" key="3">
    <source>
        <dbReference type="Proteomes" id="UP000308489"/>
    </source>
</evidence>
<keyword evidence="3" id="KW-1185">Reference proteome</keyword>
<organism evidence="2 3">
    <name type="scientific">Hathewaya histolytica</name>
    <name type="common">Clostridium histolyticum</name>
    <dbReference type="NCBI Taxonomy" id="1498"/>
    <lineage>
        <taxon>Bacteria</taxon>
        <taxon>Bacillati</taxon>
        <taxon>Bacillota</taxon>
        <taxon>Clostridia</taxon>
        <taxon>Eubacteriales</taxon>
        <taxon>Clostridiaceae</taxon>
        <taxon>Hathewaya</taxon>
    </lineage>
</organism>
<dbReference type="AlphaFoldDB" id="A0A4U9QZZ0"/>
<evidence type="ECO:0000313" key="2">
    <source>
        <dbReference type="EMBL" id="VTQ84239.1"/>
    </source>
</evidence>
<sequence>MLVAVTVAIHSNKLLNKDREKLSKSKRNKGVTQTPELTRTQSKYIERMNNVINDHLKESDFSGALRDLEGNPVLRPDGSAFNHKKEVEDAYVGLKKITKGLGNSLKNPNLSGATRKIIQENVDKGNYYLNRIEELFKVYGGINIE</sequence>
<reference evidence="2 3" key="1">
    <citation type="submission" date="2019-05" db="EMBL/GenBank/DDBJ databases">
        <authorList>
            <consortium name="Pathogen Informatics"/>
        </authorList>
    </citation>
    <scope>NUCLEOTIDE SEQUENCE [LARGE SCALE GENOMIC DNA]</scope>
    <source>
        <strain evidence="2 3">NCTC503</strain>
    </source>
</reference>
<dbReference type="EMBL" id="LR590481">
    <property type="protein sequence ID" value="VTQ84239.1"/>
    <property type="molecule type" value="Genomic_DNA"/>
</dbReference>
<dbReference type="Pfam" id="PF15605">
    <property type="entry name" value="Ntox28"/>
    <property type="match status" value="1"/>
</dbReference>
<dbReference type="InterPro" id="IPR028948">
    <property type="entry name" value="Ntox28"/>
</dbReference>
<dbReference type="OrthoDB" id="1957857at2"/>
<protein>
    <recommendedName>
        <fullName evidence="1">Bacterial toxin 28 domain-containing protein</fullName>
    </recommendedName>
</protein>
<dbReference type="Proteomes" id="UP000308489">
    <property type="component" value="Chromosome 1"/>
</dbReference>
<proteinExistence type="predicted"/>
<feature type="domain" description="Bacterial toxin 28" evidence="1">
    <location>
        <begin position="51"/>
        <end position="135"/>
    </location>
</feature>
<gene>
    <name evidence="2" type="ORF">NCTC503_00504</name>
</gene>